<dbReference type="CDD" id="cd07363">
    <property type="entry name" value="45_DOPA_Dioxygenase"/>
    <property type="match status" value="1"/>
</dbReference>
<dbReference type="Proteomes" id="UP000028681">
    <property type="component" value="Chromosome"/>
</dbReference>
<evidence type="ECO:0000256" key="3">
    <source>
        <dbReference type="ARBA" id="ARBA00022723"/>
    </source>
</evidence>
<name>A0A076LQ05_9GAMM</name>
<keyword evidence="5" id="KW-0560">Oxidoreductase</keyword>
<dbReference type="PANTHER" id="PTHR30096">
    <property type="entry name" value="4,5-DOPA DIOXYGENASE EXTRADIOL-LIKE PROTEIN"/>
    <property type="match status" value="1"/>
</dbReference>
<organism evidence="7 8">
    <name type="scientific">Edwardsiella anguillarum ET080813</name>
    <dbReference type="NCBI Taxonomy" id="667120"/>
    <lineage>
        <taxon>Bacteria</taxon>
        <taxon>Pseudomonadati</taxon>
        <taxon>Pseudomonadota</taxon>
        <taxon>Gammaproteobacteria</taxon>
        <taxon>Enterobacterales</taxon>
        <taxon>Hafniaceae</taxon>
        <taxon>Edwardsiella</taxon>
    </lineage>
</organism>
<comment type="cofactor">
    <cofactor evidence="1">
        <name>Zn(2+)</name>
        <dbReference type="ChEBI" id="CHEBI:29105"/>
    </cofactor>
</comment>
<evidence type="ECO:0000313" key="7">
    <source>
        <dbReference type="EMBL" id="AIJ08678.1"/>
    </source>
</evidence>
<dbReference type="GO" id="GO:0016702">
    <property type="term" value="F:oxidoreductase activity, acting on single donors with incorporation of molecular oxygen, incorporation of two atoms of oxygen"/>
    <property type="evidence" value="ECO:0007669"/>
    <property type="project" value="UniProtKB-ARBA"/>
</dbReference>
<dbReference type="PANTHER" id="PTHR30096:SF0">
    <property type="entry name" value="4,5-DOPA DIOXYGENASE EXTRADIOL-LIKE PROTEIN"/>
    <property type="match status" value="1"/>
</dbReference>
<dbReference type="Gene3D" id="3.40.830.10">
    <property type="entry name" value="LigB-like"/>
    <property type="match status" value="1"/>
</dbReference>
<dbReference type="HOGENOM" id="CLU_046582_2_0_6"/>
<evidence type="ECO:0000256" key="1">
    <source>
        <dbReference type="ARBA" id="ARBA00001947"/>
    </source>
</evidence>
<dbReference type="RefSeq" id="WP_034162815.1">
    <property type="nucleotide sequence ID" value="NZ_CP006664.1"/>
</dbReference>
<dbReference type="InterPro" id="IPR014436">
    <property type="entry name" value="Extradiol_dOase_DODA"/>
</dbReference>
<accession>A0A076LQ05</accession>
<keyword evidence="3" id="KW-0479">Metal-binding</keyword>
<dbReference type="InterPro" id="IPR004183">
    <property type="entry name" value="Xdiol_dOase_suB"/>
</dbReference>
<evidence type="ECO:0000256" key="5">
    <source>
        <dbReference type="ARBA" id="ARBA00023002"/>
    </source>
</evidence>
<gene>
    <name evidence="7" type="ORF">ETEE_2235</name>
</gene>
<dbReference type="NCBIfam" id="NF007914">
    <property type="entry name" value="PRK10628.1"/>
    <property type="match status" value="1"/>
</dbReference>
<keyword evidence="7" id="KW-0223">Dioxygenase</keyword>
<dbReference type="EMBL" id="CP006664">
    <property type="protein sequence ID" value="AIJ08678.1"/>
    <property type="molecule type" value="Genomic_DNA"/>
</dbReference>
<keyword evidence="4" id="KW-0862">Zinc</keyword>
<protein>
    <submittedName>
        <fullName evidence="7">Catalytic LigB subunit of aromatic ring-opening dioxygenase</fullName>
    </submittedName>
</protein>
<evidence type="ECO:0000313" key="8">
    <source>
        <dbReference type="Proteomes" id="UP000028681"/>
    </source>
</evidence>
<dbReference type="AlphaFoldDB" id="A0A076LQ05"/>
<dbReference type="GO" id="GO:0008270">
    <property type="term" value="F:zinc ion binding"/>
    <property type="evidence" value="ECO:0007669"/>
    <property type="project" value="InterPro"/>
</dbReference>
<dbReference type="SUPFAM" id="SSF53213">
    <property type="entry name" value="LigB-like"/>
    <property type="match status" value="1"/>
</dbReference>
<reference evidence="7 8" key="1">
    <citation type="journal article" date="2012" name="PLoS ONE">
        <title>Edwardsiella comparative phylogenomics reveal the new intra/inter-species taxonomic relationships, virulence evolution and niche adaptation mechanisms.</title>
        <authorList>
            <person name="Yang M."/>
            <person name="Lv Y."/>
            <person name="Xiao J."/>
            <person name="Wu H."/>
            <person name="Zheng H."/>
            <person name="Liu Q."/>
            <person name="Zhang Y."/>
            <person name="Wang Q."/>
        </authorList>
    </citation>
    <scope>NUCLEOTIDE SEQUENCE [LARGE SCALE GENOMIC DNA]</scope>
    <source>
        <strain evidence="8">080813</strain>
    </source>
</reference>
<feature type="domain" description="Extradiol ring-cleavage dioxygenase class III enzyme subunit B" evidence="6">
    <location>
        <begin position="8"/>
        <end position="238"/>
    </location>
</feature>
<dbReference type="KEGG" id="ete:ETEE_2235"/>
<evidence type="ECO:0000259" key="6">
    <source>
        <dbReference type="Pfam" id="PF02900"/>
    </source>
</evidence>
<sequence>MSEATMPALFLAHGSPMNAIEDNPFSALWQRLGRELPRPKAVVAISAHWCTQGLWATAMAQPRTLHDFGGFPPALSALRYPAPGSPALARELQSLLAPQYTLSLDEGGWGLDHGAWSLLVHLYPQADIPVIQLSLDPRQPAAYHYRLGQALAPLRQRDVLILGSGNVVHNLRTLRWEAEAEPYPWARRFEDVVRQGLRERGEDAALLRFTDDPDAALANPTPEHFLPLLPVLGCWDGAEPLRVFEQGIVMGSLSMLSLQIG</sequence>
<evidence type="ECO:0000256" key="4">
    <source>
        <dbReference type="ARBA" id="ARBA00022833"/>
    </source>
</evidence>
<proteinExistence type="inferred from homology"/>
<dbReference type="PIRSF" id="PIRSF006157">
    <property type="entry name" value="Doxgns_DODA"/>
    <property type="match status" value="1"/>
</dbReference>
<dbReference type="GeneID" id="33939824"/>
<evidence type="ECO:0000256" key="2">
    <source>
        <dbReference type="ARBA" id="ARBA00007581"/>
    </source>
</evidence>
<dbReference type="GO" id="GO:0008198">
    <property type="term" value="F:ferrous iron binding"/>
    <property type="evidence" value="ECO:0007669"/>
    <property type="project" value="InterPro"/>
</dbReference>
<comment type="similarity">
    <text evidence="2">Belongs to the DODA-type extradiol aromatic ring-opening dioxygenase family.</text>
</comment>
<dbReference type="Pfam" id="PF02900">
    <property type="entry name" value="LigB"/>
    <property type="match status" value="1"/>
</dbReference>